<evidence type="ECO:0000256" key="1">
    <source>
        <dbReference type="SAM" id="MobiDB-lite"/>
    </source>
</evidence>
<organism evidence="2 3">
    <name type="scientific">Iphiclides podalirius</name>
    <name type="common">scarce swallowtail</name>
    <dbReference type="NCBI Taxonomy" id="110791"/>
    <lineage>
        <taxon>Eukaryota</taxon>
        <taxon>Metazoa</taxon>
        <taxon>Ecdysozoa</taxon>
        <taxon>Arthropoda</taxon>
        <taxon>Hexapoda</taxon>
        <taxon>Insecta</taxon>
        <taxon>Pterygota</taxon>
        <taxon>Neoptera</taxon>
        <taxon>Endopterygota</taxon>
        <taxon>Lepidoptera</taxon>
        <taxon>Glossata</taxon>
        <taxon>Ditrysia</taxon>
        <taxon>Papilionoidea</taxon>
        <taxon>Papilionidae</taxon>
        <taxon>Papilioninae</taxon>
        <taxon>Iphiclides</taxon>
    </lineage>
</organism>
<accession>A0ABN8J4C7</accession>
<reference evidence="2" key="1">
    <citation type="submission" date="2022-03" db="EMBL/GenBank/DDBJ databases">
        <authorList>
            <person name="Martin H S."/>
        </authorList>
    </citation>
    <scope>NUCLEOTIDE SEQUENCE</scope>
</reference>
<feature type="non-terminal residue" evidence="2">
    <location>
        <position position="97"/>
    </location>
</feature>
<name>A0ABN8J4C7_9NEOP</name>
<keyword evidence="3" id="KW-1185">Reference proteome</keyword>
<feature type="region of interest" description="Disordered" evidence="1">
    <location>
        <begin position="40"/>
        <end position="72"/>
    </location>
</feature>
<sequence>MRAGVYAVGNQKMHYFDGIDSGLMGMLAIRMRRRGVWSVRSRPRCGTGGGRQAASRCTGIDKSAGAPRPAMERDDGAFSAANLEPTLSDSCSYYCHV</sequence>
<dbReference type="EMBL" id="OW152819">
    <property type="protein sequence ID" value="CAH2073626.1"/>
    <property type="molecule type" value="Genomic_DNA"/>
</dbReference>
<evidence type="ECO:0000313" key="3">
    <source>
        <dbReference type="Proteomes" id="UP000837857"/>
    </source>
</evidence>
<gene>
    <name evidence="2" type="ORF">IPOD504_LOCUS15720</name>
</gene>
<evidence type="ECO:0000313" key="2">
    <source>
        <dbReference type="EMBL" id="CAH2073626.1"/>
    </source>
</evidence>
<proteinExistence type="predicted"/>
<dbReference type="Proteomes" id="UP000837857">
    <property type="component" value="Chromosome 7"/>
</dbReference>
<protein>
    <submittedName>
        <fullName evidence="2">Uncharacterized protein</fullName>
    </submittedName>
</protein>